<sequence length="212" mass="24300">MYLGYKDEKIKFYTEQPLDTTLYGIDRIEETDEEYVLDGEQYILKDEAWEEKQAQKEAERIAMLNLTAADVERAIYKAKGLDFNDVISLVEKQKASIDIKALQIELKANNFYRGNPYIDAVGTILGFTKEQLDKFFDTNDYRYLTTCKLKVNAIPEDAVIEINSEIQSEITVPYGSTVDIVVSCEGYISRKDVLTLTEDRTLEVVLDEDTAE</sequence>
<accession>A0A8S5N6D4</accession>
<reference evidence="1" key="1">
    <citation type="journal article" date="2021" name="Proc. Natl. Acad. Sci. U.S.A.">
        <title>A Catalog of Tens of Thousands of Viruses from Human Metagenomes Reveals Hidden Associations with Chronic Diseases.</title>
        <authorList>
            <person name="Tisza M.J."/>
            <person name="Buck C.B."/>
        </authorList>
    </citation>
    <scope>NUCLEOTIDE SEQUENCE</scope>
    <source>
        <strain evidence="1">Ctsip2</strain>
    </source>
</reference>
<proteinExistence type="predicted"/>
<protein>
    <submittedName>
        <fullName evidence="1">Uncharacterized protein</fullName>
    </submittedName>
</protein>
<name>A0A8S5N6D4_9CAUD</name>
<dbReference type="EMBL" id="BK015070">
    <property type="protein sequence ID" value="DAD89824.1"/>
    <property type="molecule type" value="Genomic_DNA"/>
</dbReference>
<organism evidence="1">
    <name type="scientific">Myoviridae sp. ctsip2</name>
    <dbReference type="NCBI Taxonomy" id="2826705"/>
    <lineage>
        <taxon>Viruses</taxon>
        <taxon>Duplodnaviria</taxon>
        <taxon>Heunggongvirae</taxon>
        <taxon>Uroviricota</taxon>
        <taxon>Caudoviricetes</taxon>
    </lineage>
</organism>
<evidence type="ECO:0000313" key="1">
    <source>
        <dbReference type="EMBL" id="DAD89824.1"/>
    </source>
</evidence>